<gene>
    <name evidence="8" type="ORF">SBAD_LOCUS6606</name>
</gene>
<keyword evidence="4 5" id="KW-0539">Nucleus</keyword>
<evidence type="ECO:0000313" key="8">
    <source>
        <dbReference type="EMBL" id="VDP10395.1"/>
    </source>
</evidence>
<dbReference type="Proteomes" id="UP000270296">
    <property type="component" value="Unassembled WGS sequence"/>
</dbReference>
<comment type="subcellular location">
    <subcellularLocation>
        <location evidence="1 4 5">Nucleus</location>
    </subcellularLocation>
</comment>
<evidence type="ECO:0000313" key="10">
    <source>
        <dbReference type="WBParaSite" id="SBAD_0000686301-mRNA-1"/>
    </source>
</evidence>
<keyword evidence="9" id="KW-1185">Reference proteome</keyword>
<dbReference type="GO" id="GO:0009653">
    <property type="term" value="P:anatomical structure morphogenesis"/>
    <property type="evidence" value="ECO:0007669"/>
    <property type="project" value="TreeGrafter"/>
</dbReference>
<evidence type="ECO:0000259" key="7">
    <source>
        <dbReference type="PROSITE" id="PS50071"/>
    </source>
</evidence>
<proteinExistence type="inferred from homology"/>
<dbReference type="SMART" id="SM00389">
    <property type="entry name" value="HOX"/>
    <property type="match status" value="1"/>
</dbReference>
<dbReference type="GO" id="GO:0000981">
    <property type="term" value="F:DNA-binding transcription factor activity, RNA polymerase II-specific"/>
    <property type="evidence" value="ECO:0007669"/>
    <property type="project" value="TreeGrafter"/>
</dbReference>
<feature type="region of interest" description="Disordered" evidence="6">
    <location>
        <begin position="1"/>
        <end position="26"/>
    </location>
</feature>
<feature type="DNA-binding region" description="Homeobox" evidence="4">
    <location>
        <begin position="231"/>
        <end position="278"/>
    </location>
</feature>
<dbReference type="InterPro" id="IPR001356">
    <property type="entry name" value="HD"/>
</dbReference>
<dbReference type="PROSITE" id="PS50071">
    <property type="entry name" value="HOMEOBOX_2"/>
    <property type="match status" value="1"/>
</dbReference>
<accession>A0A183ISK9</accession>
<dbReference type="Pfam" id="PF00046">
    <property type="entry name" value="Homeodomain"/>
    <property type="match status" value="1"/>
</dbReference>
<dbReference type="AlphaFoldDB" id="A0A183ISK9"/>
<evidence type="ECO:0000256" key="2">
    <source>
        <dbReference type="ARBA" id="ARBA00006503"/>
    </source>
</evidence>
<feature type="compositionally biased region" description="Polar residues" evidence="6">
    <location>
        <begin position="66"/>
        <end position="75"/>
    </location>
</feature>
<keyword evidence="4 5" id="KW-0238">DNA-binding</keyword>
<evidence type="ECO:0000256" key="6">
    <source>
        <dbReference type="SAM" id="MobiDB-lite"/>
    </source>
</evidence>
<sequence length="371" mass="40113">MDHLVGVSLGFDNLQPRPPAPNSNATTVTATATNADAAADQTTIAISPPQQQQHHHHQQQQQQQQISTGATGVQNDRNHGHTVVTSFDPFSHFAGASSKDDCGQGTLGSVAPMMAVVATSAPTVASPPPNTASKNKTRKGTLLPTNPAFLRTVGNYVNMINFALDDLTPTSDLLVHESLRVKQQMAILEYCAGDKQAKGIAAPGLDPKKACDKQTIATVKSEAEVAPVHKQRRQRTHFTSQQLQELEAVFARNRYPDMAAREEIALWTSLTEPRVRVSDGAFLPAVPPPPLPSVFTVRRGDKILAVAASAPDWKFKLLTEVERQTAAERATIYLSCSCCCHGRCRGRNTRPVAVVPATTARRLQITRLGEQ</sequence>
<dbReference type="OrthoDB" id="6159439at2759"/>
<feature type="region of interest" description="Disordered" evidence="6">
    <location>
        <begin position="48"/>
        <end position="84"/>
    </location>
</feature>
<feature type="region of interest" description="Disordered" evidence="6">
    <location>
        <begin position="121"/>
        <end position="143"/>
    </location>
</feature>
<protein>
    <submittedName>
        <fullName evidence="10">Homeobox domain-containing protein</fullName>
    </submittedName>
</protein>
<dbReference type="PANTHER" id="PTHR45882">
    <property type="entry name" value="PITUITARY HOMEOBOX HOMOLOG PTX1"/>
    <property type="match status" value="1"/>
</dbReference>
<evidence type="ECO:0000256" key="1">
    <source>
        <dbReference type="ARBA" id="ARBA00004123"/>
    </source>
</evidence>
<dbReference type="EMBL" id="UZAM01009892">
    <property type="protein sequence ID" value="VDP10395.1"/>
    <property type="molecule type" value="Genomic_DNA"/>
</dbReference>
<dbReference type="GO" id="GO:0000978">
    <property type="term" value="F:RNA polymerase II cis-regulatory region sequence-specific DNA binding"/>
    <property type="evidence" value="ECO:0007669"/>
    <property type="project" value="TreeGrafter"/>
</dbReference>
<reference evidence="8 9" key="2">
    <citation type="submission" date="2018-11" db="EMBL/GenBank/DDBJ databases">
        <authorList>
            <consortium name="Pathogen Informatics"/>
        </authorList>
    </citation>
    <scope>NUCLEOTIDE SEQUENCE [LARGE SCALE GENOMIC DNA]</scope>
</reference>
<evidence type="ECO:0000313" key="9">
    <source>
        <dbReference type="Proteomes" id="UP000270296"/>
    </source>
</evidence>
<feature type="domain" description="Homeobox" evidence="7">
    <location>
        <begin position="229"/>
        <end position="277"/>
    </location>
</feature>
<evidence type="ECO:0000256" key="5">
    <source>
        <dbReference type="RuleBase" id="RU000682"/>
    </source>
</evidence>
<dbReference type="GO" id="GO:0005634">
    <property type="term" value="C:nucleus"/>
    <property type="evidence" value="ECO:0007669"/>
    <property type="project" value="UniProtKB-SubCell"/>
</dbReference>
<dbReference type="SUPFAM" id="SSF46689">
    <property type="entry name" value="Homeodomain-like"/>
    <property type="match status" value="1"/>
</dbReference>
<evidence type="ECO:0000256" key="4">
    <source>
        <dbReference type="PROSITE-ProRule" id="PRU00108"/>
    </source>
</evidence>
<organism evidence="10">
    <name type="scientific">Soboliphyme baturini</name>
    <dbReference type="NCBI Taxonomy" id="241478"/>
    <lineage>
        <taxon>Eukaryota</taxon>
        <taxon>Metazoa</taxon>
        <taxon>Ecdysozoa</taxon>
        <taxon>Nematoda</taxon>
        <taxon>Enoplea</taxon>
        <taxon>Dorylaimia</taxon>
        <taxon>Dioctophymatida</taxon>
        <taxon>Dioctophymatoidea</taxon>
        <taxon>Soboliphymatidae</taxon>
        <taxon>Soboliphyme</taxon>
    </lineage>
</organism>
<comment type="similarity">
    <text evidence="2">Belongs to the paired homeobox family. Bicoid subfamily.</text>
</comment>
<dbReference type="CDD" id="cd00086">
    <property type="entry name" value="homeodomain"/>
    <property type="match status" value="1"/>
</dbReference>
<dbReference type="InterPro" id="IPR009057">
    <property type="entry name" value="Homeodomain-like_sf"/>
</dbReference>
<dbReference type="WBParaSite" id="SBAD_0000686301-mRNA-1">
    <property type="protein sequence ID" value="SBAD_0000686301-mRNA-1"/>
    <property type="gene ID" value="SBAD_0000686301"/>
</dbReference>
<evidence type="ECO:0000256" key="3">
    <source>
        <dbReference type="ARBA" id="ARBA00022473"/>
    </source>
</evidence>
<keyword evidence="3" id="KW-0217">Developmental protein</keyword>
<name>A0A183ISK9_9BILA</name>
<reference evidence="10" key="1">
    <citation type="submission" date="2016-06" db="UniProtKB">
        <authorList>
            <consortium name="WormBaseParasite"/>
        </authorList>
    </citation>
    <scope>IDENTIFICATION</scope>
</reference>
<dbReference type="Gene3D" id="1.10.10.60">
    <property type="entry name" value="Homeodomain-like"/>
    <property type="match status" value="1"/>
</dbReference>
<keyword evidence="4 5" id="KW-0371">Homeobox</keyword>
<dbReference type="PANTHER" id="PTHR45882:SF3">
    <property type="entry name" value="PITUITARY HOMEOBOX HOMOLOG PTX1"/>
    <property type="match status" value="1"/>
</dbReference>